<feature type="compositionally biased region" description="Basic and acidic residues" evidence="1">
    <location>
        <begin position="280"/>
        <end position="289"/>
    </location>
</feature>
<feature type="compositionally biased region" description="Polar residues" evidence="1">
    <location>
        <begin position="250"/>
        <end position="259"/>
    </location>
</feature>
<feature type="compositionally biased region" description="Basic and acidic residues" evidence="1">
    <location>
        <begin position="140"/>
        <end position="154"/>
    </location>
</feature>
<feature type="compositionally biased region" description="Low complexity" evidence="1">
    <location>
        <begin position="121"/>
        <end position="133"/>
    </location>
</feature>
<accession>A0A7J7IF39</accession>
<name>A0A7J7IF39_9RHOD</name>
<reference evidence="2 3" key="1">
    <citation type="journal article" date="2020" name="J. Phycol.">
        <title>Comparative genome analysis reveals Cyanidiococcus gen. nov., a new extremophilic red algal genus sister to Cyanidioschyzon (Cyanidioschyzonaceae, Rhodophyta).</title>
        <authorList>
            <person name="Liu S.-L."/>
            <person name="Chiang Y.-R."/>
            <person name="Yoon H.S."/>
            <person name="Fu H.-Y."/>
        </authorList>
    </citation>
    <scope>NUCLEOTIDE SEQUENCE [LARGE SCALE GENOMIC DNA]</scope>
    <source>
        <strain evidence="2 3">THAL066</strain>
    </source>
</reference>
<feature type="region of interest" description="Disordered" evidence="1">
    <location>
        <begin position="104"/>
        <end position="291"/>
    </location>
</feature>
<evidence type="ECO:0000256" key="1">
    <source>
        <dbReference type="SAM" id="MobiDB-lite"/>
    </source>
</evidence>
<protein>
    <submittedName>
        <fullName evidence="2">Uncharacterized protein</fullName>
    </submittedName>
</protein>
<proteinExistence type="predicted"/>
<dbReference type="Proteomes" id="UP000530660">
    <property type="component" value="Unassembled WGS sequence"/>
</dbReference>
<dbReference type="AlphaFoldDB" id="A0A7J7IF39"/>
<dbReference type="EMBL" id="VWRR01000015">
    <property type="protein sequence ID" value="KAF6001289.1"/>
    <property type="molecule type" value="Genomic_DNA"/>
</dbReference>
<gene>
    <name evidence="2" type="ORF">F1559_002539</name>
</gene>
<evidence type="ECO:0000313" key="2">
    <source>
        <dbReference type="EMBL" id="KAF6001289.1"/>
    </source>
</evidence>
<organism evidence="2 3">
    <name type="scientific">Cyanidiococcus yangmingshanensis</name>
    <dbReference type="NCBI Taxonomy" id="2690220"/>
    <lineage>
        <taxon>Eukaryota</taxon>
        <taxon>Rhodophyta</taxon>
        <taxon>Bangiophyceae</taxon>
        <taxon>Cyanidiales</taxon>
        <taxon>Cyanidiaceae</taxon>
        <taxon>Cyanidiococcus</taxon>
    </lineage>
</organism>
<comment type="caution">
    <text evidence="2">The sequence shown here is derived from an EMBL/GenBank/DDBJ whole genome shotgun (WGS) entry which is preliminary data.</text>
</comment>
<keyword evidence="3" id="KW-1185">Reference proteome</keyword>
<feature type="compositionally biased region" description="Low complexity" evidence="1">
    <location>
        <begin position="200"/>
        <end position="220"/>
    </location>
</feature>
<sequence>MASAAGGYRQELEGMESKGKIAGAGVARASTRTLGTRPVQALKPPTEQRASPTRYPWVGPAARPMPGRAAPVPPIGANMDLCREALQLRILRSHTALCSGWVEARKSSEPVRLPTRPYPRSSSGSISGTSVVSERTPSQTDEKPKDRTLRREFSSPDLGEFNRMTVQERKVPHRPTLPDFAHANGGEGGGSLPPTNTTGAVRRSSQSSASDSSQASVEAATPSEREPSPGLPEHGRAASGRTHREGVPSNAPNNETSRQALAKAAAAANTHSSAPPGITQKDHRRERGKGSVAKTFSKLLLPRKLSLETLAKKMTFGLVGKKPHTDPWKEIWAEVRAGLLIFYQYNKTKSRGTTLSICDRPVARLHRVQPNCRPVSRRKGARSGDRRWTAIAAEWRRLTDDQKQHPKSARASRPTWQQVARKRVLRKKFMVMRTEVRMDHLFSICNQTRNSSIDPATLLTAPPSVRSKCVFGRSRSSSTGITSCHCTRRNAWSLGPTST</sequence>
<evidence type="ECO:0000313" key="3">
    <source>
        <dbReference type="Proteomes" id="UP000530660"/>
    </source>
</evidence>